<gene>
    <name evidence="2" type="ORF">LZ016_05015</name>
</gene>
<dbReference type="Pfam" id="PF04940">
    <property type="entry name" value="BLUF"/>
    <property type="match status" value="1"/>
</dbReference>
<dbReference type="InterPro" id="IPR036046">
    <property type="entry name" value="Acylphosphatase-like_dom_sf"/>
</dbReference>
<reference evidence="2 3" key="1">
    <citation type="submission" date="2022-03" db="EMBL/GenBank/DDBJ databases">
        <authorList>
            <person name="Jo J.-H."/>
            <person name="Im W.-T."/>
        </authorList>
    </citation>
    <scope>NUCLEOTIDE SEQUENCE [LARGE SCALE GENOMIC DNA]</scope>
    <source>
        <strain evidence="2 3">SM33</strain>
    </source>
</reference>
<dbReference type="InterPro" id="IPR007024">
    <property type="entry name" value="BLUF_domain"/>
</dbReference>
<dbReference type="SUPFAM" id="SSF54975">
    <property type="entry name" value="Acylphosphatase/BLUF domain-like"/>
    <property type="match status" value="1"/>
</dbReference>
<dbReference type="SMART" id="SM01034">
    <property type="entry name" value="BLUF"/>
    <property type="match status" value="1"/>
</dbReference>
<organism evidence="2 3">
    <name type="scientific">Sphingomonas telluris</name>
    <dbReference type="NCBI Taxonomy" id="2907998"/>
    <lineage>
        <taxon>Bacteria</taxon>
        <taxon>Pseudomonadati</taxon>
        <taxon>Pseudomonadota</taxon>
        <taxon>Alphaproteobacteria</taxon>
        <taxon>Sphingomonadales</taxon>
        <taxon>Sphingomonadaceae</taxon>
        <taxon>Sphingomonas</taxon>
    </lineage>
</organism>
<feature type="domain" description="BLUF" evidence="1">
    <location>
        <begin position="3"/>
        <end position="94"/>
    </location>
</feature>
<name>A0ABS9VKH4_9SPHN</name>
<comment type="caution">
    <text evidence="2">The sequence shown here is derived from an EMBL/GenBank/DDBJ whole genome shotgun (WGS) entry which is preliminary data.</text>
</comment>
<proteinExistence type="predicted"/>
<evidence type="ECO:0000313" key="3">
    <source>
        <dbReference type="Proteomes" id="UP001203058"/>
    </source>
</evidence>
<dbReference type="EMBL" id="JAKZHW010000001">
    <property type="protein sequence ID" value="MCH8615460.1"/>
    <property type="molecule type" value="Genomic_DNA"/>
</dbReference>
<dbReference type="Proteomes" id="UP001203058">
    <property type="component" value="Unassembled WGS sequence"/>
</dbReference>
<dbReference type="RefSeq" id="WP_241446243.1">
    <property type="nucleotide sequence ID" value="NZ_JAKZHW010000001.1"/>
</dbReference>
<dbReference type="PROSITE" id="PS50925">
    <property type="entry name" value="BLUF"/>
    <property type="match status" value="1"/>
</dbReference>
<evidence type="ECO:0000313" key="2">
    <source>
        <dbReference type="EMBL" id="MCH8615460.1"/>
    </source>
</evidence>
<sequence>MKLTSVTYTSLARLDLQTDDLEDIHRSAREHNALDGITGLLVFNGTHFLQIIEGAEDAIEDLIGRLRQDTRHTGFEIRDRRKVEARSFPDWAMELVRVKAGYFEARETITDRLPDSVPEAIQARLFRMTELISRMEFPN</sequence>
<evidence type="ECO:0000259" key="1">
    <source>
        <dbReference type="PROSITE" id="PS50925"/>
    </source>
</evidence>
<dbReference type="Gene3D" id="3.30.70.100">
    <property type="match status" value="1"/>
</dbReference>
<keyword evidence="3" id="KW-1185">Reference proteome</keyword>
<protein>
    <submittedName>
        <fullName evidence="2">BLUF domain-containing protein</fullName>
    </submittedName>
</protein>
<accession>A0ABS9VKH4</accession>